<dbReference type="RefSeq" id="WP_142504359.1">
    <property type="nucleotide sequence ID" value="NZ_FXTI01000002.1"/>
</dbReference>
<dbReference type="NCBIfam" id="TIGR01654">
    <property type="entry name" value="bact_immun_7tm"/>
    <property type="match status" value="1"/>
</dbReference>
<sequence length="755" mass="88431">MKKIVFISLIICFAFSLSIAYQQIKNDEIEKLATLEQAFATPFVIPKHKYLSDPEEMYPLLLKSAKQAEVNLFRPGRYFRPDEQMEIIKYLLLTRETRFFDHMDLSSGRTLRAEETQKSRHFLSSTSSKNKNQVGQIHTFDPELPVTIQSLEASYDYLPVQGRYFAEVTNEKQFRHFLKTFSNEIDTYLRNQGKREIPSYTLSDFQPPEAFTKPRDGFFLLKDLSSWKYQQYIFFAITLMLLIYYIFNASKRIGILKMHGVSNLRLWWIIVGRLITVAVIITALGSMLVALGMYKPVTFLYESLFQLGEAYLILIFLSLLCYGYLATIKISQTLKNRKDTQGIFVLNTILKVICAIILIFIGLETYQKMADLRIQQDRLDAQQRQLDTWKGMEKYGILEAYTGHTTAYTVTEWEAEQAKVDDALYQLYPHVNALGSLYIDASEYEEEFLLANQNSRGPLSIIVNPNYLNTYPIYDDKGNLVHISEEETDWIVLVPEQYRDREKEIRDYFEEDKERKNFYLETDKGQKMKIIWLTQNQYVFSLNPEVFPAEQNQILDPIIHVKTENNHLFTYRSGTTGGGLTDPLKIKLIDQDPERTYKKLKPELKRLQLDNLTRIVSFRKYISNELDYLNREIRNHLLTTLGIICIFVFLIVQNLLIFFNKYQKRLVVSRLFGVGFFRTYRSVFRWWVITTTAFIVLSYVLDWGEDPPFRLITGITDPHFWMIILSLLIIEIIATVIALTIIERRNKIQVLKGGN</sequence>
<reference evidence="2 3" key="1">
    <citation type="submission" date="2017-05" db="EMBL/GenBank/DDBJ databases">
        <authorList>
            <person name="Varghese N."/>
            <person name="Submissions S."/>
        </authorList>
    </citation>
    <scope>NUCLEOTIDE SEQUENCE [LARGE SCALE GENOMIC DNA]</scope>
    <source>
        <strain evidence="2 3">DSM 45474</strain>
    </source>
</reference>
<feature type="transmembrane region" description="Helical" evidence="1">
    <location>
        <begin position="229"/>
        <end position="247"/>
    </location>
</feature>
<feature type="transmembrane region" description="Helical" evidence="1">
    <location>
        <begin position="683"/>
        <end position="701"/>
    </location>
</feature>
<dbReference type="OrthoDB" id="2076832at2"/>
<feature type="transmembrane region" description="Helical" evidence="1">
    <location>
        <begin position="637"/>
        <end position="662"/>
    </location>
</feature>
<protein>
    <submittedName>
        <fullName evidence="2">Bacteriocin-associated integral membrane (Putative immunity) protein</fullName>
    </submittedName>
</protein>
<keyword evidence="1" id="KW-0472">Membrane</keyword>
<evidence type="ECO:0000256" key="1">
    <source>
        <dbReference type="SAM" id="Phobius"/>
    </source>
</evidence>
<keyword evidence="1" id="KW-0812">Transmembrane</keyword>
<dbReference type="Pfam" id="PF07242">
    <property type="entry name" value="DUF1430"/>
    <property type="match status" value="1"/>
</dbReference>
<dbReference type="InterPro" id="IPR006541">
    <property type="entry name" value="Bacteriocin_ass"/>
</dbReference>
<keyword evidence="1" id="KW-1133">Transmembrane helix</keyword>
<accession>A0A521BEP9</accession>
<organism evidence="2 3">
    <name type="scientific">Melghirimyces algeriensis</name>
    <dbReference type="NCBI Taxonomy" id="910412"/>
    <lineage>
        <taxon>Bacteria</taxon>
        <taxon>Bacillati</taxon>
        <taxon>Bacillota</taxon>
        <taxon>Bacilli</taxon>
        <taxon>Bacillales</taxon>
        <taxon>Thermoactinomycetaceae</taxon>
        <taxon>Melghirimyces</taxon>
    </lineage>
</organism>
<dbReference type="EMBL" id="FXTI01000002">
    <property type="protein sequence ID" value="SMO45552.1"/>
    <property type="molecule type" value="Genomic_DNA"/>
</dbReference>
<dbReference type="Proteomes" id="UP000315636">
    <property type="component" value="Unassembled WGS sequence"/>
</dbReference>
<gene>
    <name evidence="2" type="ORF">SAMN06264849_10237</name>
</gene>
<proteinExistence type="predicted"/>
<feature type="transmembrane region" description="Helical" evidence="1">
    <location>
        <begin position="310"/>
        <end position="330"/>
    </location>
</feature>
<evidence type="ECO:0000313" key="3">
    <source>
        <dbReference type="Proteomes" id="UP000315636"/>
    </source>
</evidence>
<feature type="transmembrane region" description="Helical" evidence="1">
    <location>
        <begin position="721"/>
        <end position="742"/>
    </location>
</feature>
<feature type="transmembrane region" description="Helical" evidence="1">
    <location>
        <begin position="267"/>
        <end position="290"/>
    </location>
</feature>
<evidence type="ECO:0000313" key="2">
    <source>
        <dbReference type="EMBL" id="SMO45552.1"/>
    </source>
</evidence>
<name>A0A521BEP9_9BACL</name>
<keyword evidence="3" id="KW-1185">Reference proteome</keyword>
<feature type="transmembrane region" description="Helical" evidence="1">
    <location>
        <begin position="342"/>
        <end position="363"/>
    </location>
</feature>
<dbReference type="AlphaFoldDB" id="A0A521BEP9"/>